<feature type="compositionally biased region" description="Basic and acidic residues" evidence="1">
    <location>
        <begin position="65"/>
        <end position="95"/>
    </location>
</feature>
<name>A0A368T6W3_9ACTN</name>
<organism evidence="3 4">
    <name type="scientific">Marinitenerispora sediminis</name>
    <dbReference type="NCBI Taxonomy" id="1931232"/>
    <lineage>
        <taxon>Bacteria</taxon>
        <taxon>Bacillati</taxon>
        <taxon>Actinomycetota</taxon>
        <taxon>Actinomycetes</taxon>
        <taxon>Streptosporangiales</taxon>
        <taxon>Nocardiopsidaceae</taxon>
        <taxon>Marinitenerispora</taxon>
    </lineage>
</organism>
<evidence type="ECO:0000256" key="1">
    <source>
        <dbReference type="SAM" id="MobiDB-lite"/>
    </source>
</evidence>
<accession>A0A368T6W3</accession>
<proteinExistence type="predicted"/>
<reference evidence="3 4" key="1">
    <citation type="submission" date="2018-04" db="EMBL/GenBank/DDBJ databases">
        <title>Novel actinobacteria from marine sediment.</title>
        <authorList>
            <person name="Ng Z.Y."/>
            <person name="Tan G.Y.A."/>
        </authorList>
    </citation>
    <scope>NUCLEOTIDE SEQUENCE [LARGE SCALE GENOMIC DNA]</scope>
    <source>
        <strain evidence="3 4">TPS81</strain>
    </source>
</reference>
<feature type="compositionally biased region" description="Basic and acidic residues" evidence="1">
    <location>
        <begin position="1"/>
        <end position="10"/>
    </location>
</feature>
<dbReference type="AlphaFoldDB" id="A0A368T6W3"/>
<dbReference type="Pfam" id="PF18970">
    <property type="entry name" value="DUF5709"/>
    <property type="match status" value="1"/>
</dbReference>
<dbReference type="InterPro" id="IPR043763">
    <property type="entry name" value="DUF5709"/>
</dbReference>
<evidence type="ECO:0000313" key="3">
    <source>
        <dbReference type="EMBL" id="RCV59437.1"/>
    </source>
</evidence>
<sequence length="129" mass="14136">MSENLPENRADPVNQDAADWEDAGLPAQEDSTEDVALPADEPVAMDEFGTTGTEREAGEPLDVALSREEPDVGQRPRDEESHAPRLVAEDEGIRPDEDETMVARDAGYDQGAYSPEEQAIHEQDESDMP</sequence>
<comment type="caution">
    <text evidence="3">The sequence shown here is derived from an EMBL/GenBank/DDBJ whole genome shotgun (WGS) entry which is preliminary data.</text>
</comment>
<feature type="region of interest" description="Disordered" evidence="1">
    <location>
        <begin position="1"/>
        <end position="129"/>
    </location>
</feature>
<dbReference type="OrthoDB" id="3436551at2"/>
<evidence type="ECO:0000259" key="2">
    <source>
        <dbReference type="Pfam" id="PF18970"/>
    </source>
</evidence>
<keyword evidence="4" id="KW-1185">Reference proteome</keyword>
<protein>
    <recommendedName>
        <fullName evidence="2">DUF5709 domain-containing protein</fullName>
    </recommendedName>
</protein>
<dbReference type="Proteomes" id="UP000253318">
    <property type="component" value="Unassembled WGS sequence"/>
</dbReference>
<gene>
    <name evidence="3" type="ORF">DEF24_09675</name>
</gene>
<feature type="domain" description="DUF5709" evidence="2">
    <location>
        <begin position="79"/>
        <end position="125"/>
    </location>
</feature>
<evidence type="ECO:0000313" key="4">
    <source>
        <dbReference type="Proteomes" id="UP000253318"/>
    </source>
</evidence>
<dbReference type="RefSeq" id="WP_114398411.1">
    <property type="nucleotide sequence ID" value="NZ_QEIM01000072.1"/>
</dbReference>
<dbReference type="EMBL" id="QEIN01000061">
    <property type="protein sequence ID" value="RCV59437.1"/>
    <property type="molecule type" value="Genomic_DNA"/>
</dbReference>